<dbReference type="AlphaFoldDB" id="A0A2P6QEH5"/>
<evidence type="ECO:0000313" key="1">
    <source>
        <dbReference type="EMBL" id="PRQ32578.1"/>
    </source>
</evidence>
<sequence length="72" mass="8151">MLVVFMNTDSSPIKGSLEDEENLVGAVKQVDVVICAVQVKQVLHQNPSYQKCWFHQDLQTQLRSGDQQKASY</sequence>
<dbReference type="EMBL" id="PDCK01000043">
    <property type="protein sequence ID" value="PRQ32578.1"/>
    <property type="molecule type" value="Genomic_DNA"/>
</dbReference>
<gene>
    <name evidence="1" type="ORF">RchiOBHm_Chr5g0047931</name>
</gene>
<dbReference type="Gene3D" id="3.40.50.720">
    <property type="entry name" value="NAD(P)-binding Rossmann-like Domain"/>
    <property type="match status" value="1"/>
</dbReference>
<accession>A0A2P6QEH5</accession>
<comment type="caution">
    <text evidence="1">The sequence shown here is derived from an EMBL/GenBank/DDBJ whole genome shotgun (WGS) entry which is preliminary data.</text>
</comment>
<dbReference type="Proteomes" id="UP000238479">
    <property type="component" value="Chromosome 5"/>
</dbReference>
<evidence type="ECO:0000313" key="2">
    <source>
        <dbReference type="Proteomes" id="UP000238479"/>
    </source>
</evidence>
<dbReference type="Gramene" id="PRQ32578">
    <property type="protein sequence ID" value="PRQ32578"/>
    <property type="gene ID" value="RchiOBHm_Chr5g0047931"/>
</dbReference>
<proteinExistence type="predicted"/>
<reference evidence="1 2" key="1">
    <citation type="journal article" date="2018" name="Nat. Genet.">
        <title>The Rosa genome provides new insights in the design of modern roses.</title>
        <authorList>
            <person name="Bendahmane M."/>
        </authorList>
    </citation>
    <scope>NUCLEOTIDE SEQUENCE [LARGE SCALE GENOMIC DNA]</scope>
    <source>
        <strain evidence="2">cv. Old Blush</strain>
    </source>
</reference>
<keyword evidence="2" id="KW-1185">Reference proteome</keyword>
<protein>
    <submittedName>
        <fullName evidence="1">Putative NAD(P)-binding domain-containing protein</fullName>
    </submittedName>
</protein>
<organism evidence="1 2">
    <name type="scientific">Rosa chinensis</name>
    <name type="common">China rose</name>
    <dbReference type="NCBI Taxonomy" id="74649"/>
    <lineage>
        <taxon>Eukaryota</taxon>
        <taxon>Viridiplantae</taxon>
        <taxon>Streptophyta</taxon>
        <taxon>Embryophyta</taxon>
        <taxon>Tracheophyta</taxon>
        <taxon>Spermatophyta</taxon>
        <taxon>Magnoliopsida</taxon>
        <taxon>eudicotyledons</taxon>
        <taxon>Gunneridae</taxon>
        <taxon>Pentapetalae</taxon>
        <taxon>rosids</taxon>
        <taxon>fabids</taxon>
        <taxon>Rosales</taxon>
        <taxon>Rosaceae</taxon>
        <taxon>Rosoideae</taxon>
        <taxon>Rosoideae incertae sedis</taxon>
        <taxon>Rosa</taxon>
    </lineage>
</organism>
<name>A0A2P6QEH5_ROSCH</name>